<feature type="chain" id="PRO_5016860510" description="Sialidase domain-containing protein" evidence="1">
    <location>
        <begin position="21"/>
        <end position="400"/>
    </location>
</feature>
<feature type="signal peptide" evidence="1">
    <location>
        <begin position="1"/>
        <end position="20"/>
    </location>
</feature>
<feature type="domain" description="Sialidase" evidence="2">
    <location>
        <begin position="95"/>
        <end position="256"/>
    </location>
</feature>
<evidence type="ECO:0000259" key="2">
    <source>
        <dbReference type="Pfam" id="PF13088"/>
    </source>
</evidence>
<evidence type="ECO:0000256" key="1">
    <source>
        <dbReference type="SAM" id="SignalP"/>
    </source>
</evidence>
<reference evidence="3 4" key="1">
    <citation type="submission" date="2018-06" db="EMBL/GenBank/DDBJ databases">
        <title>Chryseolinea flavus sp. nov., a member of the phylum Bacteroidetes isolated from soil.</title>
        <authorList>
            <person name="Li Y."/>
            <person name="Wang J."/>
        </authorList>
    </citation>
    <scope>NUCLEOTIDE SEQUENCE [LARGE SCALE GENOMIC DNA]</scope>
    <source>
        <strain evidence="3 4">SDU1-6</strain>
    </source>
</reference>
<name>A0A364Y875_9BACT</name>
<dbReference type="RefSeq" id="WP_112744766.1">
    <property type="nucleotide sequence ID" value="NZ_QMFY01000001.1"/>
</dbReference>
<accession>A0A364Y875</accession>
<dbReference type="InterPro" id="IPR036278">
    <property type="entry name" value="Sialidase_sf"/>
</dbReference>
<evidence type="ECO:0000313" key="4">
    <source>
        <dbReference type="Proteomes" id="UP000251889"/>
    </source>
</evidence>
<dbReference type="AlphaFoldDB" id="A0A364Y875"/>
<keyword evidence="4" id="KW-1185">Reference proteome</keyword>
<dbReference type="Pfam" id="PF13088">
    <property type="entry name" value="BNR_2"/>
    <property type="match status" value="1"/>
</dbReference>
<dbReference type="SUPFAM" id="SSF50939">
    <property type="entry name" value="Sialidases"/>
    <property type="match status" value="1"/>
</dbReference>
<organism evidence="3 4">
    <name type="scientific">Pseudochryseolinea flava</name>
    <dbReference type="NCBI Taxonomy" id="2059302"/>
    <lineage>
        <taxon>Bacteria</taxon>
        <taxon>Pseudomonadati</taxon>
        <taxon>Bacteroidota</taxon>
        <taxon>Cytophagia</taxon>
        <taxon>Cytophagales</taxon>
        <taxon>Fulvivirgaceae</taxon>
        <taxon>Pseudochryseolinea</taxon>
    </lineage>
</organism>
<sequence>MKMIRLLALSALFIAIFVRCDNTQREIQICSANAESVYLTHDNLDNPVVAWTEKNNGQLHFTFSISQDDGSSFVQKASILLGSSVATHAEGMPKVAFKRDGTILVAYEKKIPTATNKYAGSIHYRTSEDDGRTWSTEKTIHRDTTSGRSRSYFDIEVLPDGEIGAAWLDIKPRHGKGGRIVLFSKTDATNSFSNEILIDSSACQCCRIDVYTDENKKIYVAYRGLRSGKMDKQIRDMMVATSATDGTKFSQPINISADQWNIDGCPHTGPSLCSNKAGLFTMWYTEGNGSGLYYAHKASDEDNFFPRELVSRAGHHPQVSSNGDVIAMLWEENMTTDGSTATTIHCRLIKDGIDIEKRVLTPRSANSIAPVVTHTKDGFLVACLMENENGVAVYAMNLKL</sequence>
<evidence type="ECO:0000313" key="3">
    <source>
        <dbReference type="EMBL" id="RAW02549.1"/>
    </source>
</evidence>
<keyword evidence="1" id="KW-0732">Signal</keyword>
<dbReference type="InterPro" id="IPR011040">
    <property type="entry name" value="Sialidase"/>
</dbReference>
<dbReference type="OrthoDB" id="9764969at2"/>
<proteinExistence type="predicted"/>
<protein>
    <recommendedName>
        <fullName evidence="2">Sialidase domain-containing protein</fullName>
    </recommendedName>
</protein>
<comment type="caution">
    <text evidence="3">The sequence shown here is derived from an EMBL/GenBank/DDBJ whole genome shotgun (WGS) entry which is preliminary data.</text>
</comment>
<dbReference type="CDD" id="cd15482">
    <property type="entry name" value="Sialidase_non-viral"/>
    <property type="match status" value="1"/>
</dbReference>
<dbReference type="Gene3D" id="2.120.10.10">
    <property type="match status" value="1"/>
</dbReference>
<dbReference type="EMBL" id="QMFY01000001">
    <property type="protein sequence ID" value="RAW02549.1"/>
    <property type="molecule type" value="Genomic_DNA"/>
</dbReference>
<gene>
    <name evidence="3" type="ORF">DQQ10_00055</name>
</gene>
<dbReference type="Proteomes" id="UP000251889">
    <property type="component" value="Unassembled WGS sequence"/>
</dbReference>